<keyword evidence="8" id="KW-1278">Translocase</keyword>
<feature type="domain" description="ABC transporter" evidence="10">
    <location>
        <begin position="265"/>
        <end position="510"/>
    </location>
</feature>
<evidence type="ECO:0000256" key="6">
    <source>
        <dbReference type="ARBA" id="ARBA00022741"/>
    </source>
</evidence>
<evidence type="ECO:0000259" key="10">
    <source>
        <dbReference type="PROSITE" id="PS50893"/>
    </source>
</evidence>
<keyword evidence="6" id="KW-0547">Nucleotide-binding</keyword>
<evidence type="ECO:0000256" key="8">
    <source>
        <dbReference type="ARBA" id="ARBA00022967"/>
    </source>
</evidence>
<keyword evidence="7 11" id="KW-0067">ATP-binding</keyword>
<dbReference type="GO" id="GO:0016887">
    <property type="term" value="F:ATP hydrolysis activity"/>
    <property type="evidence" value="ECO:0007669"/>
    <property type="project" value="InterPro"/>
</dbReference>
<dbReference type="PROSITE" id="PS50893">
    <property type="entry name" value="ABC_TRANSPORTER_2"/>
    <property type="match status" value="2"/>
</dbReference>
<feature type="domain" description="ABC transporter" evidence="10">
    <location>
        <begin position="16"/>
        <end position="248"/>
    </location>
</feature>
<dbReference type="STRING" id="1045558.SAMN05216175_10134"/>
<evidence type="ECO:0000256" key="1">
    <source>
        <dbReference type="ARBA" id="ARBA00004202"/>
    </source>
</evidence>
<evidence type="ECO:0000313" key="12">
    <source>
        <dbReference type="Proteomes" id="UP000198623"/>
    </source>
</evidence>
<dbReference type="CDD" id="cd03216">
    <property type="entry name" value="ABC_Carb_Monos_I"/>
    <property type="match status" value="1"/>
</dbReference>
<sequence>MNTPTVSSNPDRPKRLVMQGITKQYPGCLANDSVDLDIGVGEIHALLGENGAGKSTLMKIIYGVVKPDAGQLIWEGETIRIKDPAHARKLGIGMVFQHFSLFETLTVTENIALALGNEADDMKALAEKIRSVSARYGMALNPQRYVHSLSVGERQRVEIVRCLVQDIRLLILDEPTSVLTPQEVDTLFITLRRLAEEGCSILFISHKLNEVKALCHRATVLRAGRVSGACIPTEEDASSMARMMVGDETPISMDYDKVQGQAVFLQVRGLNQRSDDPFGVDLKNINLDVHAGEIVGIAGVAGNGQEELLAALSGEDIIKNHDAIHFPCGPVGHLCPEKRRRKGLAFVPEERLGRGAVPDMSLKDNALLTGFLTGLIKNGMIDHEGTESFAKKIIKQFKVKTPDSGTHAKSLSGGNLQKFIIGREIMQNPQLLVAAHPTWGVDIGAATAIHQALIDLRDQGAAILIVSEDIDELFLISDRLCAICDGALSPIKPTPQVTLEEVGRWMAGMFDELLPDEKTPEANIVSLQSTAAAVKTH</sequence>
<dbReference type="InterPro" id="IPR027417">
    <property type="entry name" value="P-loop_NTPase"/>
</dbReference>
<dbReference type="FunFam" id="3.40.50.300:FF:000127">
    <property type="entry name" value="Ribose import ATP-binding protein RbsA"/>
    <property type="match status" value="1"/>
</dbReference>
<evidence type="ECO:0000256" key="4">
    <source>
        <dbReference type="ARBA" id="ARBA00022597"/>
    </source>
</evidence>
<organism evidence="11 12">
    <name type="scientific">Neptunomonas qingdaonensis</name>
    <dbReference type="NCBI Taxonomy" id="1045558"/>
    <lineage>
        <taxon>Bacteria</taxon>
        <taxon>Pseudomonadati</taxon>
        <taxon>Pseudomonadota</taxon>
        <taxon>Gammaproteobacteria</taxon>
        <taxon>Oceanospirillales</taxon>
        <taxon>Oceanospirillaceae</taxon>
        <taxon>Neptunomonas</taxon>
    </lineage>
</organism>
<dbReference type="InterPro" id="IPR003439">
    <property type="entry name" value="ABC_transporter-like_ATP-bd"/>
</dbReference>
<evidence type="ECO:0000256" key="5">
    <source>
        <dbReference type="ARBA" id="ARBA00022737"/>
    </source>
</evidence>
<dbReference type="PANTHER" id="PTHR43790:SF4">
    <property type="entry name" value="GUANOSINE IMPORT ATP-BINDING PROTEIN NUPO"/>
    <property type="match status" value="1"/>
</dbReference>
<keyword evidence="9" id="KW-0472">Membrane</keyword>
<accession>A0A1I2LJ54</accession>
<keyword evidence="5" id="KW-0677">Repeat</keyword>
<keyword evidence="4 11" id="KW-0762">Sugar transport</keyword>
<dbReference type="CDD" id="cd03215">
    <property type="entry name" value="ABC_Carb_Monos_II"/>
    <property type="match status" value="1"/>
</dbReference>
<dbReference type="OrthoDB" id="9776369at2"/>
<evidence type="ECO:0000256" key="2">
    <source>
        <dbReference type="ARBA" id="ARBA00022448"/>
    </source>
</evidence>
<evidence type="ECO:0000256" key="3">
    <source>
        <dbReference type="ARBA" id="ARBA00022475"/>
    </source>
</evidence>
<dbReference type="InterPro" id="IPR017871">
    <property type="entry name" value="ABC_transporter-like_CS"/>
</dbReference>
<name>A0A1I2LJ54_9GAMM</name>
<dbReference type="Proteomes" id="UP000198623">
    <property type="component" value="Unassembled WGS sequence"/>
</dbReference>
<dbReference type="PROSITE" id="PS00211">
    <property type="entry name" value="ABC_TRANSPORTER_1"/>
    <property type="match status" value="2"/>
</dbReference>
<keyword evidence="2" id="KW-0813">Transport</keyword>
<dbReference type="PANTHER" id="PTHR43790">
    <property type="entry name" value="CARBOHYDRATE TRANSPORT ATP-BINDING PROTEIN MG119-RELATED"/>
    <property type="match status" value="1"/>
</dbReference>
<dbReference type="GO" id="GO:0005886">
    <property type="term" value="C:plasma membrane"/>
    <property type="evidence" value="ECO:0007669"/>
    <property type="project" value="UniProtKB-SubCell"/>
</dbReference>
<reference evidence="12" key="1">
    <citation type="submission" date="2016-10" db="EMBL/GenBank/DDBJ databases">
        <authorList>
            <person name="Varghese N."/>
            <person name="Submissions S."/>
        </authorList>
    </citation>
    <scope>NUCLEOTIDE SEQUENCE [LARGE SCALE GENOMIC DNA]</scope>
    <source>
        <strain evidence="12">CGMCC 1.10971</strain>
    </source>
</reference>
<dbReference type="RefSeq" id="WP_090722877.1">
    <property type="nucleotide sequence ID" value="NZ_FOOU01000001.1"/>
</dbReference>
<keyword evidence="3" id="KW-1003">Cell membrane</keyword>
<dbReference type="Pfam" id="PF00005">
    <property type="entry name" value="ABC_tran"/>
    <property type="match status" value="2"/>
</dbReference>
<evidence type="ECO:0000256" key="7">
    <source>
        <dbReference type="ARBA" id="ARBA00022840"/>
    </source>
</evidence>
<dbReference type="InterPro" id="IPR003593">
    <property type="entry name" value="AAA+_ATPase"/>
</dbReference>
<protein>
    <submittedName>
        <fullName evidence="11">Simple sugar transport system ATP-binding protein</fullName>
    </submittedName>
</protein>
<dbReference type="InterPro" id="IPR050107">
    <property type="entry name" value="ABC_carbohydrate_import_ATPase"/>
</dbReference>
<dbReference type="AlphaFoldDB" id="A0A1I2LJ54"/>
<proteinExistence type="predicted"/>
<dbReference type="GO" id="GO:0005524">
    <property type="term" value="F:ATP binding"/>
    <property type="evidence" value="ECO:0007669"/>
    <property type="project" value="UniProtKB-KW"/>
</dbReference>
<dbReference type="Gene3D" id="3.40.50.300">
    <property type="entry name" value="P-loop containing nucleotide triphosphate hydrolases"/>
    <property type="match status" value="2"/>
</dbReference>
<comment type="subcellular location">
    <subcellularLocation>
        <location evidence="1">Cell membrane</location>
        <topology evidence="1">Peripheral membrane protein</topology>
    </subcellularLocation>
</comment>
<dbReference type="SUPFAM" id="SSF52540">
    <property type="entry name" value="P-loop containing nucleoside triphosphate hydrolases"/>
    <property type="match status" value="2"/>
</dbReference>
<dbReference type="EMBL" id="FOOU01000001">
    <property type="protein sequence ID" value="SFF78490.1"/>
    <property type="molecule type" value="Genomic_DNA"/>
</dbReference>
<evidence type="ECO:0000313" key="11">
    <source>
        <dbReference type="EMBL" id="SFF78490.1"/>
    </source>
</evidence>
<evidence type="ECO:0000256" key="9">
    <source>
        <dbReference type="ARBA" id="ARBA00023136"/>
    </source>
</evidence>
<keyword evidence="12" id="KW-1185">Reference proteome</keyword>
<dbReference type="SMART" id="SM00382">
    <property type="entry name" value="AAA"/>
    <property type="match status" value="1"/>
</dbReference>
<gene>
    <name evidence="11" type="ORF">SAMN05216175_10134</name>
</gene>